<reference evidence="2" key="1">
    <citation type="submission" date="2019-12" db="EMBL/GenBank/DDBJ databases">
        <title>An insight into the sialome of adult female Ixodes ricinus ticks feeding for 6 days.</title>
        <authorList>
            <person name="Perner J."/>
            <person name="Ribeiro J.M.C."/>
        </authorList>
    </citation>
    <scope>NUCLEOTIDE SEQUENCE</scope>
    <source>
        <strain evidence="2">Semi-engorged</strain>
        <tissue evidence="2">Salivary glands</tissue>
    </source>
</reference>
<dbReference type="EMBL" id="GIFC01016861">
    <property type="protein sequence ID" value="MXU98944.1"/>
    <property type="molecule type" value="Transcribed_RNA"/>
</dbReference>
<evidence type="ECO:0000313" key="2">
    <source>
        <dbReference type="EMBL" id="MXU98944.1"/>
    </source>
</evidence>
<dbReference type="AlphaFoldDB" id="A0A6B0VAX9"/>
<evidence type="ECO:0000256" key="1">
    <source>
        <dbReference type="SAM" id="MobiDB-lite"/>
    </source>
</evidence>
<feature type="region of interest" description="Disordered" evidence="1">
    <location>
        <begin position="37"/>
        <end position="66"/>
    </location>
</feature>
<protein>
    <submittedName>
        <fullName evidence="2">Uncharacterized protein</fullName>
    </submittedName>
</protein>
<feature type="compositionally biased region" description="Basic and acidic residues" evidence="1">
    <location>
        <begin position="39"/>
        <end position="59"/>
    </location>
</feature>
<accession>A0A6B0VAX9</accession>
<organism evidence="2">
    <name type="scientific">Ixodes ricinus</name>
    <name type="common">Common tick</name>
    <name type="synonym">Acarus ricinus</name>
    <dbReference type="NCBI Taxonomy" id="34613"/>
    <lineage>
        <taxon>Eukaryota</taxon>
        <taxon>Metazoa</taxon>
        <taxon>Ecdysozoa</taxon>
        <taxon>Arthropoda</taxon>
        <taxon>Chelicerata</taxon>
        <taxon>Arachnida</taxon>
        <taxon>Acari</taxon>
        <taxon>Parasitiformes</taxon>
        <taxon>Ixodida</taxon>
        <taxon>Ixodoidea</taxon>
        <taxon>Ixodidae</taxon>
        <taxon>Ixodinae</taxon>
        <taxon>Ixodes</taxon>
    </lineage>
</organism>
<sequence>MPGQPSALSAALGMAEQPSAAVLGRCPLLLEPEPLGPALHDRKVEPGPQHPDHHDDARQHGRHHHVRPPVDHCLQDCVCYLFRSHASCRCLVHHSIGGAAASEGVHRQVGADVARRDDAHVDILVRHFRQQGVKEGLGRVLRRGVCGSKGESDFSLDAADGHDAAFLRLQHAGQDGFGEGNVSKVVDHHQLDVHLDGGLAGLTAVADAATVHQDVHPSVDLQRLLRPVRDVGQVGQVQLDHGRGMPPRRLGRVQQFLSDPLQLANTSRRQDDLAARRIELVCQRFSKSGAGSGDEDHLVLEAASLERAPLEPVQLVHHVGKHQGQADAAGKEAHPVQDPRHCVQFSHLQQGTVSYNKPSATESPPSYSCLLPAVCAITGDNR</sequence>
<proteinExistence type="predicted"/>
<name>A0A6B0VAX9_IXORI</name>